<comment type="caution">
    <text evidence="1">The sequence shown here is derived from an EMBL/GenBank/DDBJ whole genome shotgun (WGS) entry which is preliminary data.</text>
</comment>
<reference evidence="1" key="1">
    <citation type="journal article" date="2015" name="Nature">
        <title>Complex archaea that bridge the gap between prokaryotes and eukaryotes.</title>
        <authorList>
            <person name="Spang A."/>
            <person name="Saw J.H."/>
            <person name="Jorgensen S.L."/>
            <person name="Zaremba-Niedzwiedzka K."/>
            <person name="Martijn J."/>
            <person name="Lind A.E."/>
            <person name="van Eijk R."/>
            <person name="Schleper C."/>
            <person name="Guy L."/>
            <person name="Ettema T.J."/>
        </authorList>
    </citation>
    <scope>NUCLEOTIDE SEQUENCE</scope>
</reference>
<evidence type="ECO:0000313" key="1">
    <source>
        <dbReference type="EMBL" id="KKN55850.1"/>
    </source>
</evidence>
<organism evidence="1">
    <name type="scientific">marine sediment metagenome</name>
    <dbReference type="NCBI Taxonomy" id="412755"/>
    <lineage>
        <taxon>unclassified sequences</taxon>
        <taxon>metagenomes</taxon>
        <taxon>ecological metagenomes</taxon>
    </lineage>
</organism>
<protein>
    <submittedName>
        <fullName evidence="1">Uncharacterized protein</fullName>
    </submittedName>
</protein>
<dbReference type="EMBL" id="LAZR01000868">
    <property type="protein sequence ID" value="KKN55850.1"/>
    <property type="molecule type" value="Genomic_DNA"/>
</dbReference>
<proteinExistence type="predicted"/>
<gene>
    <name evidence="1" type="ORF">LCGC14_0577910</name>
</gene>
<feature type="non-terminal residue" evidence="1">
    <location>
        <position position="1"/>
    </location>
</feature>
<accession>A0A0F9RHA6</accession>
<sequence>GVFIIPENKLLFFNEESRLNVLSP</sequence>
<dbReference type="AlphaFoldDB" id="A0A0F9RHA6"/>
<name>A0A0F9RHA6_9ZZZZ</name>